<dbReference type="InterPro" id="IPR008138">
    <property type="entry name" value="SapB_2"/>
</dbReference>
<dbReference type="Pfam" id="PF03489">
    <property type="entry name" value="SapB_2"/>
    <property type="match status" value="1"/>
</dbReference>
<dbReference type="Gene3D" id="1.10.225.10">
    <property type="entry name" value="Saposin-like"/>
    <property type="match status" value="2"/>
</dbReference>
<organism evidence="8 9">
    <name type="scientific">Trichoplax adhaerens</name>
    <name type="common">Trichoplax reptans</name>
    <dbReference type="NCBI Taxonomy" id="10228"/>
    <lineage>
        <taxon>Eukaryota</taxon>
        <taxon>Metazoa</taxon>
        <taxon>Placozoa</taxon>
        <taxon>Uniplacotomia</taxon>
        <taxon>Trichoplacea</taxon>
        <taxon>Trichoplacidae</taxon>
        <taxon>Trichoplax</taxon>
    </lineage>
</organism>
<dbReference type="GO" id="GO:0016020">
    <property type="term" value="C:membrane"/>
    <property type="evidence" value="ECO:0007669"/>
    <property type="project" value="GOC"/>
</dbReference>
<keyword evidence="3" id="KW-0732">Signal</keyword>
<comment type="subcellular location">
    <subcellularLocation>
        <location evidence="1">Secreted</location>
    </subcellularLocation>
</comment>
<dbReference type="HOGENOM" id="CLU_068984_0_0_1"/>
<name>B3SAS8_TRIAD</name>
<dbReference type="InParanoid" id="B3SAS8"/>
<dbReference type="Proteomes" id="UP000009022">
    <property type="component" value="Unassembled WGS sequence"/>
</dbReference>
<accession>B3SAS8</accession>
<evidence type="ECO:0000256" key="5">
    <source>
        <dbReference type="ARBA" id="ARBA00023157"/>
    </source>
</evidence>
<dbReference type="PhylomeDB" id="B3SAS8"/>
<evidence type="ECO:0000256" key="2">
    <source>
        <dbReference type="ARBA" id="ARBA00022525"/>
    </source>
</evidence>
<protein>
    <recommendedName>
        <fullName evidence="7">Saposin B-type domain-containing protein</fullName>
    </recommendedName>
</protein>
<dbReference type="PANTHER" id="PTHR11480">
    <property type="entry name" value="SAPOSIN-RELATED"/>
    <property type="match status" value="1"/>
</dbReference>
<dbReference type="EMBL" id="DS985262">
    <property type="protein sequence ID" value="EDV20157.1"/>
    <property type="molecule type" value="Genomic_DNA"/>
</dbReference>
<dbReference type="OrthoDB" id="69496at2759"/>
<evidence type="ECO:0000256" key="3">
    <source>
        <dbReference type="ARBA" id="ARBA00022729"/>
    </source>
</evidence>
<keyword evidence="6" id="KW-0325">Glycoprotein</keyword>
<dbReference type="AlphaFoldDB" id="B3SAS8"/>
<dbReference type="CTD" id="6758579"/>
<dbReference type="SMART" id="SM00741">
    <property type="entry name" value="SapB"/>
    <property type="match status" value="3"/>
</dbReference>
<sequence>MRLYMGVGPITYPTTTQRHINHIYVGSNDIIQYDQHGFCSDAFCGICEKMVGDYLHSAKLQGKLKEFLTNFCRKEPKLLCKASPKDMCKLFDLCSKSLTENELKNRLAPSIIKHALSGHDKIRDNIAPVKAKDLEFKNRINNILSPGATSLRCVVCSFIAGTIDSVLGNKDIEYSVMHEIDHFCTYMPFDMSKECYSLVNKFEPPILQALLQYLSAKDVCSYYVHACSQSKLDRDTTGMRIIAPTQLASGYCVFCEIAVRIIEKLLTINKSERYIIGFWNKMCYIVVPTGILRYECQSLLGKLEMIIHQLNNNIAPSKVCQLMRACEKSAMAPKKLDLCRFGPKFWCSSDVTASMCKNNQNFNLLVN</sequence>
<evidence type="ECO:0000259" key="7">
    <source>
        <dbReference type="PROSITE" id="PS50015"/>
    </source>
</evidence>
<dbReference type="InterPro" id="IPR011001">
    <property type="entry name" value="Saposin-like"/>
</dbReference>
<dbReference type="PROSITE" id="PS50015">
    <property type="entry name" value="SAP_B"/>
    <property type="match status" value="2"/>
</dbReference>
<dbReference type="GO" id="GO:0005615">
    <property type="term" value="C:extracellular space"/>
    <property type="evidence" value="ECO:0000318"/>
    <property type="project" value="GO_Central"/>
</dbReference>
<dbReference type="PANTHER" id="PTHR11480:SF3">
    <property type="entry name" value="BCDNA.GH08312"/>
    <property type="match status" value="1"/>
</dbReference>
<dbReference type="GeneID" id="6758579"/>
<reference evidence="8 9" key="1">
    <citation type="journal article" date="2008" name="Nature">
        <title>The Trichoplax genome and the nature of placozoans.</title>
        <authorList>
            <person name="Srivastava M."/>
            <person name="Begovic E."/>
            <person name="Chapman J."/>
            <person name="Putnam N.H."/>
            <person name="Hellsten U."/>
            <person name="Kawashima T."/>
            <person name="Kuo A."/>
            <person name="Mitros T."/>
            <person name="Salamov A."/>
            <person name="Carpenter M.L."/>
            <person name="Signorovitch A.Y."/>
            <person name="Moreno M.A."/>
            <person name="Kamm K."/>
            <person name="Grimwood J."/>
            <person name="Schmutz J."/>
            <person name="Shapiro H."/>
            <person name="Grigoriev I.V."/>
            <person name="Buss L.W."/>
            <person name="Schierwater B."/>
            <person name="Dellaporta S.L."/>
            <person name="Rokhsar D.S."/>
        </authorList>
    </citation>
    <scope>NUCLEOTIDE SEQUENCE [LARGE SCALE GENOMIC DNA]</scope>
    <source>
        <strain evidence="8 9">Grell-BS-1999</strain>
    </source>
</reference>
<dbReference type="InterPro" id="IPR008139">
    <property type="entry name" value="SaposinB_dom"/>
</dbReference>
<keyword evidence="2" id="KW-0964">Secreted</keyword>
<evidence type="ECO:0000313" key="8">
    <source>
        <dbReference type="EMBL" id="EDV20157.1"/>
    </source>
</evidence>
<gene>
    <name evidence="8" type="ORF">TRIADDRAFT_61366</name>
</gene>
<evidence type="ECO:0000256" key="4">
    <source>
        <dbReference type="ARBA" id="ARBA00022737"/>
    </source>
</evidence>
<proteinExistence type="predicted"/>
<dbReference type="KEGG" id="tad:TRIADDRAFT_61366"/>
<dbReference type="RefSeq" id="XP_002117318.1">
    <property type="nucleotide sequence ID" value="XM_002117282.1"/>
</dbReference>
<evidence type="ECO:0000313" key="9">
    <source>
        <dbReference type="Proteomes" id="UP000009022"/>
    </source>
</evidence>
<dbReference type="PRINTS" id="PR01797">
    <property type="entry name" value="SAPOSIN"/>
</dbReference>
<dbReference type="InterPro" id="IPR003119">
    <property type="entry name" value="SAP_A"/>
</dbReference>
<dbReference type="Pfam" id="PF02199">
    <property type="entry name" value="SapA"/>
    <property type="match status" value="1"/>
</dbReference>
<keyword evidence="4" id="KW-0677">Repeat</keyword>
<feature type="domain" description="Saposin B-type" evidence="7">
    <location>
        <begin position="248"/>
        <end position="330"/>
    </location>
</feature>
<evidence type="ECO:0000256" key="6">
    <source>
        <dbReference type="ARBA" id="ARBA00023180"/>
    </source>
</evidence>
<dbReference type="SUPFAM" id="SSF47862">
    <property type="entry name" value="Saposin"/>
    <property type="match status" value="2"/>
</dbReference>
<keyword evidence="5" id="KW-1015">Disulfide bond</keyword>
<dbReference type="GO" id="GO:0006665">
    <property type="term" value="P:sphingolipid metabolic process"/>
    <property type="evidence" value="ECO:0007669"/>
    <property type="project" value="InterPro"/>
</dbReference>
<dbReference type="eggNOG" id="KOG1340">
    <property type="taxonomic scope" value="Eukaryota"/>
</dbReference>
<dbReference type="GO" id="GO:0005764">
    <property type="term" value="C:lysosome"/>
    <property type="evidence" value="ECO:0007669"/>
    <property type="project" value="InterPro"/>
</dbReference>
<dbReference type="InterPro" id="IPR051428">
    <property type="entry name" value="Sphingo_Act-Surfact_Prot"/>
</dbReference>
<keyword evidence="9" id="KW-1185">Reference proteome</keyword>
<dbReference type="InterPro" id="IPR008373">
    <property type="entry name" value="Saposin"/>
</dbReference>
<feature type="domain" description="Saposin B-type" evidence="7">
    <location>
        <begin position="149"/>
        <end position="231"/>
    </location>
</feature>
<evidence type="ECO:0000256" key="1">
    <source>
        <dbReference type="ARBA" id="ARBA00004613"/>
    </source>
</evidence>